<dbReference type="OrthoDB" id="10442912at2759"/>
<feature type="region of interest" description="Disordered" evidence="2">
    <location>
        <begin position="61"/>
        <end position="96"/>
    </location>
</feature>
<dbReference type="WBParaSite" id="nOo.2.0.1.t13265-RA">
    <property type="protein sequence ID" value="nOo.2.0.1.t13265-RA"/>
    <property type="gene ID" value="nOo.2.0.1.g13265"/>
</dbReference>
<feature type="compositionally biased region" description="Basic and acidic residues" evidence="2">
    <location>
        <begin position="61"/>
        <end position="76"/>
    </location>
</feature>
<proteinExistence type="predicted"/>
<name>A0A182EYK8_ONCOC</name>
<feature type="coiled-coil region" evidence="1">
    <location>
        <begin position="26"/>
        <end position="60"/>
    </location>
</feature>
<evidence type="ECO:0000256" key="2">
    <source>
        <dbReference type="SAM" id="MobiDB-lite"/>
    </source>
</evidence>
<keyword evidence="4" id="KW-1185">Reference proteome</keyword>
<feature type="compositionally biased region" description="Polar residues" evidence="2">
    <location>
        <begin position="78"/>
        <end position="90"/>
    </location>
</feature>
<protein>
    <submittedName>
        <fullName evidence="5">DUF4482 domain-containing protein</fullName>
    </submittedName>
</protein>
<dbReference type="AlphaFoldDB" id="A0A182EYK8"/>
<evidence type="ECO:0000256" key="1">
    <source>
        <dbReference type="SAM" id="Coils"/>
    </source>
</evidence>
<reference evidence="5" key="1">
    <citation type="submission" date="2016-06" db="UniProtKB">
        <authorList>
            <consortium name="WormBaseParasite"/>
        </authorList>
    </citation>
    <scope>IDENTIFICATION</scope>
</reference>
<accession>A0A182EYK8</accession>
<evidence type="ECO:0000313" key="3">
    <source>
        <dbReference type="EMBL" id="VDN00708.1"/>
    </source>
</evidence>
<sequence length="96" mass="11562">YLTMQTELDNEKVRRVEMEQMWHSQKKKFDEERLKFESERNDWEKERERLLLDRDELAAELKELHQPERHGEHDDGSESQGDSSLSTISLISERGM</sequence>
<reference evidence="3 4" key="2">
    <citation type="submission" date="2018-08" db="EMBL/GenBank/DDBJ databases">
        <authorList>
            <person name="Laetsch R D."/>
            <person name="Stevens L."/>
            <person name="Kumar S."/>
            <person name="Blaxter L. M."/>
        </authorList>
    </citation>
    <scope>NUCLEOTIDE SEQUENCE [LARGE SCALE GENOMIC DNA]</scope>
</reference>
<keyword evidence="1" id="KW-0175">Coiled coil</keyword>
<evidence type="ECO:0000313" key="4">
    <source>
        <dbReference type="Proteomes" id="UP000271087"/>
    </source>
</evidence>
<dbReference type="Proteomes" id="UP000271087">
    <property type="component" value="Unassembled WGS sequence"/>
</dbReference>
<evidence type="ECO:0000313" key="5">
    <source>
        <dbReference type="WBParaSite" id="nOo.2.0.1.t13265-RA"/>
    </source>
</evidence>
<gene>
    <name evidence="3" type="ORF">NOO_LOCUS13265</name>
</gene>
<dbReference type="STRING" id="42157.A0A182EYK8"/>
<organism evidence="5">
    <name type="scientific">Onchocerca ochengi</name>
    <name type="common">Filarial nematode worm</name>
    <dbReference type="NCBI Taxonomy" id="42157"/>
    <lineage>
        <taxon>Eukaryota</taxon>
        <taxon>Metazoa</taxon>
        <taxon>Ecdysozoa</taxon>
        <taxon>Nematoda</taxon>
        <taxon>Chromadorea</taxon>
        <taxon>Rhabditida</taxon>
        <taxon>Spirurina</taxon>
        <taxon>Spiruromorpha</taxon>
        <taxon>Filarioidea</taxon>
        <taxon>Onchocercidae</taxon>
        <taxon>Onchocerca</taxon>
    </lineage>
</organism>
<dbReference type="EMBL" id="UYRW01014310">
    <property type="protein sequence ID" value="VDN00708.1"/>
    <property type="molecule type" value="Genomic_DNA"/>
</dbReference>